<evidence type="ECO:0000313" key="2">
    <source>
        <dbReference type="Proteomes" id="UP000242133"/>
    </source>
</evidence>
<proteinExistence type="predicted"/>
<dbReference type="EMBL" id="PYGI01000029">
    <property type="protein sequence ID" value="PSL09783.1"/>
    <property type="molecule type" value="Genomic_DNA"/>
</dbReference>
<name>A0A2P8EJW5_9GAMM</name>
<gene>
    <name evidence="1" type="ORF">CLV44_1292</name>
</gene>
<evidence type="ECO:0000313" key="1">
    <source>
        <dbReference type="EMBL" id="PSL09783.1"/>
    </source>
</evidence>
<comment type="caution">
    <text evidence="1">The sequence shown here is derived from an EMBL/GenBank/DDBJ whole genome shotgun (WGS) entry which is preliminary data.</text>
</comment>
<protein>
    <submittedName>
        <fullName evidence="1">Uncharacterized protein</fullName>
    </submittedName>
</protein>
<dbReference type="Proteomes" id="UP000242133">
    <property type="component" value="Unassembled WGS sequence"/>
</dbReference>
<accession>A0A2P8EJW5</accession>
<sequence length="36" mass="4035">MGRGNTEDAHVFVYLRPTSKNPGLNETGVFILSAWR</sequence>
<keyword evidence="2" id="KW-1185">Reference proteome</keyword>
<dbReference type="AlphaFoldDB" id="A0A2P8EJW5"/>
<organism evidence="1 2">
    <name type="scientific">Marinobacterium halophilum</name>
    <dbReference type="NCBI Taxonomy" id="267374"/>
    <lineage>
        <taxon>Bacteria</taxon>
        <taxon>Pseudomonadati</taxon>
        <taxon>Pseudomonadota</taxon>
        <taxon>Gammaproteobacteria</taxon>
        <taxon>Oceanospirillales</taxon>
        <taxon>Oceanospirillaceae</taxon>
        <taxon>Marinobacterium</taxon>
    </lineage>
</organism>
<reference evidence="1 2" key="1">
    <citation type="submission" date="2018-03" db="EMBL/GenBank/DDBJ databases">
        <title>Genomic Encyclopedia of Archaeal and Bacterial Type Strains, Phase II (KMG-II): from individual species to whole genera.</title>
        <authorList>
            <person name="Goeker M."/>
        </authorList>
    </citation>
    <scope>NUCLEOTIDE SEQUENCE [LARGE SCALE GENOMIC DNA]</scope>
    <source>
        <strain evidence="1 2">DSM 17586</strain>
    </source>
</reference>